<sequence length="66" mass="7198">MFQFHEACFNLKIDRCNLHTLSTAAHHNICPAHCRPPPSLLSLPPPTTVSAQPTAAVVPETRGLIK</sequence>
<gene>
    <name evidence="1" type="ORF">CCAM_LOCUS13439</name>
</gene>
<protein>
    <submittedName>
        <fullName evidence="1">Uncharacterized protein</fullName>
    </submittedName>
</protein>
<dbReference type="EMBL" id="OOIL02001046">
    <property type="protein sequence ID" value="VFQ71663.1"/>
    <property type="molecule type" value="Genomic_DNA"/>
</dbReference>
<reference evidence="1 2" key="1">
    <citation type="submission" date="2018-04" db="EMBL/GenBank/DDBJ databases">
        <authorList>
            <person name="Vogel A."/>
        </authorList>
    </citation>
    <scope>NUCLEOTIDE SEQUENCE [LARGE SCALE GENOMIC DNA]</scope>
</reference>
<dbReference type="Proteomes" id="UP000595140">
    <property type="component" value="Unassembled WGS sequence"/>
</dbReference>
<organism evidence="1 2">
    <name type="scientific">Cuscuta campestris</name>
    <dbReference type="NCBI Taxonomy" id="132261"/>
    <lineage>
        <taxon>Eukaryota</taxon>
        <taxon>Viridiplantae</taxon>
        <taxon>Streptophyta</taxon>
        <taxon>Embryophyta</taxon>
        <taxon>Tracheophyta</taxon>
        <taxon>Spermatophyta</taxon>
        <taxon>Magnoliopsida</taxon>
        <taxon>eudicotyledons</taxon>
        <taxon>Gunneridae</taxon>
        <taxon>Pentapetalae</taxon>
        <taxon>asterids</taxon>
        <taxon>lamiids</taxon>
        <taxon>Solanales</taxon>
        <taxon>Convolvulaceae</taxon>
        <taxon>Cuscuteae</taxon>
        <taxon>Cuscuta</taxon>
        <taxon>Cuscuta subgen. Grammica</taxon>
        <taxon>Cuscuta sect. Cleistogrammica</taxon>
    </lineage>
</organism>
<keyword evidence="2" id="KW-1185">Reference proteome</keyword>
<proteinExistence type="predicted"/>
<accession>A0A484L5P5</accession>
<evidence type="ECO:0000313" key="2">
    <source>
        <dbReference type="Proteomes" id="UP000595140"/>
    </source>
</evidence>
<evidence type="ECO:0000313" key="1">
    <source>
        <dbReference type="EMBL" id="VFQ71663.1"/>
    </source>
</evidence>
<name>A0A484L5P5_9ASTE</name>
<dbReference type="AlphaFoldDB" id="A0A484L5P5"/>